<protein>
    <recommendedName>
        <fullName evidence="11">Potassium channel domain-containing protein</fullName>
    </recommendedName>
</protein>
<feature type="region of interest" description="Disordered" evidence="8">
    <location>
        <begin position="77"/>
        <end position="105"/>
    </location>
</feature>
<evidence type="ECO:0000256" key="5">
    <source>
        <dbReference type="ARBA" id="ARBA00023065"/>
    </source>
</evidence>
<feature type="domain" description="Potassium channel" evidence="11">
    <location>
        <begin position="138"/>
        <end position="219"/>
    </location>
</feature>
<evidence type="ECO:0000259" key="11">
    <source>
        <dbReference type="Pfam" id="PF07885"/>
    </source>
</evidence>
<dbReference type="PANTHER" id="PTHR11003:SF352">
    <property type="entry name" value="BCDNA.GH04802-RELATED"/>
    <property type="match status" value="1"/>
</dbReference>
<evidence type="ECO:0000256" key="8">
    <source>
        <dbReference type="SAM" id="MobiDB-lite"/>
    </source>
</evidence>
<dbReference type="GO" id="GO:0034220">
    <property type="term" value="P:monoatomic ion transmembrane transport"/>
    <property type="evidence" value="ECO:0007669"/>
    <property type="project" value="UniProtKB-KW"/>
</dbReference>
<organism evidence="12 13">
    <name type="scientific">Ranatra chinensis</name>
    <dbReference type="NCBI Taxonomy" id="642074"/>
    <lineage>
        <taxon>Eukaryota</taxon>
        <taxon>Metazoa</taxon>
        <taxon>Ecdysozoa</taxon>
        <taxon>Arthropoda</taxon>
        <taxon>Hexapoda</taxon>
        <taxon>Insecta</taxon>
        <taxon>Pterygota</taxon>
        <taxon>Neoptera</taxon>
        <taxon>Paraneoptera</taxon>
        <taxon>Hemiptera</taxon>
        <taxon>Heteroptera</taxon>
        <taxon>Panheteroptera</taxon>
        <taxon>Nepomorpha</taxon>
        <taxon>Nepidae</taxon>
        <taxon>Ranatrinae</taxon>
        <taxon>Ranatra</taxon>
    </lineage>
</organism>
<feature type="transmembrane region" description="Helical" evidence="9">
    <location>
        <begin position="131"/>
        <end position="150"/>
    </location>
</feature>
<keyword evidence="5" id="KW-0406">Ion transport</keyword>
<evidence type="ECO:0000256" key="10">
    <source>
        <dbReference type="SAM" id="SignalP"/>
    </source>
</evidence>
<name>A0ABD0Z5N8_9HEMI</name>
<proteinExistence type="predicted"/>
<dbReference type="Proteomes" id="UP001558652">
    <property type="component" value="Unassembled WGS sequence"/>
</dbReference>
<evidence type="ECO:0000256" key="1">
    <source>
        <dbReference type="ARBA" id="ARBA00004141"/>
    </source>
</evidence>
<reference evidence="12 13" key="1">
    <citation type="submission" date="2024-07" db="EMBL/GenBank/DDBJ databases">
        <title>Chromosome-level genome assembly of the water stick insect Ranatra chinensis (Heteroptera: Nepidae).</title>
        <authorList>
            <person name="Liu X."/>
        </authorList>
    </citation>
    <scope>NUCLEOTIDE SEQUENCE [LARGE SCALE GENOMIC DNA]</scope>
    <source>
        <strain evidence="12">Cailab_2021Rc</strain>
        <tissue evidence="12">Muscle</tissue>
    </source>
</reference>
<evidence type="ECO:0000256" key="9">
    <source>
        <dbReference type="SAM" id="Phobius"/>
    </source>
</evidence>
<dbReference type="SUPFAM" id="SSF81324">
    <property type="entry name" value="Voltage-gated potassium channels"/>
    <property type="match status" value="1"/>
</dbReference>
<keyword evidence="4 9" id="KW-1133">Transmembrane helix</keyword>
<keyword evidence="2" id="KW-0813">Transport</keyword>
<feature type="transmembrane region" description="Helical" evidence="9">
    <location>
        <begin position="194"/>
        <end position="215"/>
    </location>
</feature>
<dbReference type="GO" id="GO:0016020">
    <property type="term" value="C:membrane"/>
    <property type="evidence" value="ECO:0007669"/>
    <property type="project" value="UniProtKB-SubCell"/>
</dbReference>
<accession>A0ABD0Z5N8</accession>
<keyword evidence="7" id="KW-0407">Ion channel</keyword>
<dbReference type="InterPro" id="IPR013099">
    <property type="entry name" value="K_chnl_dom"/>
</dbReference>
<gene>
    <name evidence="12" type="ORF">AAG570_010805</name>
</gene>
<evidence type="ECO:0000256" key="4">
    <source>
        <dbReference type="ARBA" id="ARBA00022989"/>
    </source>
</evidence>
<dbReference type="EMBL" id="JBFDAA010000005">
    <property type="protein sequence ID" value="KAL1132853.1"/>
    <property type="molecule type" value="Genomic_DNA"/>
</dbReference>
<feature type="chain" id="PRO_5044824732" description="Potassium channel domain-containing protein" evidence="10">
    <location>
        <begin position="24"/>
        <end position="240"/>
    </location>
</feature>
<feature type="compositionally biased region" description="Polar residues" evidence="8">
    <location>
        <begin position="77"/>
        <end position="86"/>
    </location>
</feature>
<evidence type="ECO:0000256" key="2">
    <source>
        <dbReference type="ARBA" id="ARBA00022448"/>
    </source>
</evidence>
<dbReference type="Gene3D" id="1.10.287.70">
    <property type="match status" value="1"/>
</dbReference>
<evidence type="ECO:0000313" key="13">
    <source>
        <dbReference type="Proteomes" id="UP001558652"/>
    </source>
</evidence>
<evidence type="ECO:0000256" key="7">
    <source>
        <dbReference type="ARBA" id="ARBA00023303"/>
    </source>
</evidence>
<evidence type="ECO:0000256" key="6">
    <source>
        <dbReference type="ARBA" id="ARBA00023136"/>
    </source>
</evidence>
<evidence type="ECO:0000313" key="12">
    <source>
        <dbReference type="EMBL" id="KAL1132853.1"/>
    </source>
</evidence>
<dbReference type="AlphaFoldDB" id="A0ABD0Z5N8"/>
<dbReference type="PANTHER" id="PTHR11003">
    <property type="entry name" value="POTASSIUM CHANNEL, SUBFAMILY K"/>
    <property type="match status" value="1"/>
</dbReference>
<comment type="caution">
    <text evidence="12">The sequence shown here is derived from an EMBL/GenBank/DDBJ whole genome shotgun (WGS) entry which is preliminary data.</text>
</comment>
<keyword evidence="6 9" id="KW-0472">Membrane</keyword>
<dbReference type="Pfam" id="PF07885">
    <property type="entry name" value="Ion_trans_2"/>
    <property type="match status" value="1"/>
</dbReference>
<evidence type="ECO:0000256" key="3">
    <source>
        <dbReference type="ARBA" id="ARBA00022692"/>
    </source>
</evidence>
<keyword evidence="13" id="KW-1185">Reference proteome</keyword>
<sequence length="240" mass="25489">MVYALIGVPLMLVCLSQMGSLLAEAIQSLYAFIHCCGHKPPHGEYQLEERGGARSTLVVGMGSGGRAVCKLTSVESSLSDYPSNSGHSHESDDEETDVTSSGALNETPSRIPLIWRGSSSERPGTPPPVPAVLPLALLCSYLAAGAYLWAKWQSASYLDGLYFAFTALATIGLADLDHRHPPAGPRTAQDQLQLLALAAYLLFGLVLVATAFALVQEQVIAKTRQIATSLGVVKKDTLPI</sequence>
<feature type="signal peptide" evidence="10">
    <location>
        <begin position="1"/>
        <end position="23"/>
    </location>
</feature>
<keyword evidence="3 9" id="KW-0812">Transmembrane</keyword>
<keyword evidence="10" id="KW-0732">Signal</keyword>
<feature type="transmembrane region" description="Helical" evidence="9">
    <location>
        <begin position="157"/>
        <end position="174"/>
    </location>
</feature>
<dbReference type="InterPro" id="IPR003280">
    <property type="entry name" value="2pore_dom_K_chnl"/>
</dbReference>
<comment type="subcellular location">
    <subcellularLocation>
        <location evidence="1">Membrane</location>
        <topology evidence="1">Multi-pass membrane protein</topology>
    </subcellularLocation>
</comment>